<evidence type="ECO:0000256" key="1">
    <source>
        <dbReference type="ARBA" id="ARBA00022443"/>
    </source>
</evidence>
<dbReference type="Pfam" id="PF00595">
    <property type="entry name" value="PDZ"/>
    <property type="match status" value="3"/>
</dbReference>
<dbReference type="PROSITE" id="PS50106">
    <property type="entry name" value="PDZ"/>
    <property type="match status" value="3"/>
</dbReference>
<feature type="region of interest" description="Disordered" evidence="2">
    <location>
        <begin position="881"/>
        <end position="937"/>
    </location>
</feature>
<feature type="region of interest" description="Disordered" evidence="2">
    <location>
        <begin position="956"/>
        <end position="984"/>
    </location>
</feature>
<dbReference type="InterPro" id="IPR008144">
    <property type="entry name" value="Guanylate_kin-like_dom"/>
</dbReference>
<keyword evidence="7" id="KW-1185">Reference proteome</keyword>
<dbReference type="InterPro" id="IPR008145">
    <property type="entry name" value="GK/Ca_channel_bsu"/>
</dbReference>
<feature type="compositionally biased region" description="Pro residues" evidence="2">
    <location>
        <begin position="334"/>
        <end position="344"/>
    </location>
</feature>
<dbReference type="InterPro" id="IPR001478">
    <property type="entry name" value="PDZ"/>
</dbReference>
<dbReference type="SMART" id="SM00228">
    <property type="entry name" value="PDZ"/>
    <property type="match status" value="3"/>
</dbReference>
<dbReference type="GO" id="GO:0050839">
    <property type="term" value="F:cell adhesion molecule binding"/>
    <property type="evidence" value="ECO:0007669"/>
    <property type="project" value="TreeGrafter"/>
</dbReference>
<dbReference type="SMART" id="SM00072">
    <property type="entry name" value="GuKc"/>
    <property type="match status" value="1"/>
</dbReference>
<dbReference type="PANTHER" id="PTHR13865:SF28">
    <property type="entry name" value="POLYCHAETOID, ISOFORM O"/>
    <property type="match status" value="1"/>
</dbReference>
<feature type="domain" description="Guanylate kinase-like" evidence="3">
    <location>
        <begin position="652"/>
        <end position="763"/>
    </location>
</feature>
<dbReference type="GO" id="GO:0005923">
    <property type="term" value="C:bicellular tight junction"/>
    <property type="evidence" value="ECO:0007669"/>
    <property type="project" value="TreeGrafter"/>
</dbReference>
<feature type="compositionally biased region" description="Pro residues" evidence="2">
    <location>
        <begin position="1046"/>
        <end position="1061"/>
    </location>
</feature>
<evidence type="ECO:0000259" key="4">
    <source>
        <dbReference type="PROSITE" id="PS50106"/>
    </source>
</evidence>
<feature type="compositionally biased region" description="Polar residues" evidence="2">
    <location>
        <begin position="1028"/>
        <end position="1042"/>
    </location>
</feature>
<comment type="caution">
    <text evidence="6">The sequence shown here is derived from an EMBL/GenBank/DDBJ whole genome shotgun (WGS) entry which is preliminary data.</text>
</comment>
<gene>
    <name evidence="6" type="ORF">AFUS01_LOCUS28608</name>
</gene>
<dbReference type="Pfam" id="PF07653">
    <property type="entry name" value="SH3_2"/>
    <property type="match status" value="1"/>
</dbReference>
<evidence type="ECO:0000313" key="7">
    <source>
        <dbReference type="Proteomes" id="UP000708208"/>
    </source>
</evidence>
<keyword evidence="1" id="KW-0728">SH3 domain</keyword>
<proteinExistence type="predicted"/>
<evidence type="ECO:0008006" key="8">
    <source>
        <dbReference type="Google" id="ProtNLM"/>
    </source>
</evidence>
<accession>A0A8J2KSB9</accession>
<dbReference type="EMBL" id="CAJVCH010410800">
    <property type="protein sequence ID" value="CAG7818079.1"/>
    <property type="molecule type" value="Genomic_DNA"/>
</dbReference>
<feature type="region of interest" description="Disordered" evidence="2">
    <location>
        <begin position="1014"/>
        <end position="1110"/>
    </location>
</feature>
<feature type="compositionally biased region" description="Polar residues" evidence="2">
    <location>
        <begin position="960"/>
        <end position="983"/>
    </location>
</feature>
<sequence>MSQDPDYPDNQPHINLAEEVLTSIHKRENSRDNQFVENPVAGATSDFFGVTLLQEPVVEEISTPDRGVAWEYHSVTLTRVPGYGFGIAVSGGRDNPHFANGDPAIAISDVLKSGPAEGKLLVNDRILSANGISLENVDYATAVQVLRDSGPSVQLVVKRRVVLPQGENSTFKVTLTRKKRSDDFGIVLGCKLYIKEVTNKIADKENTINEGDIVLKINSNGTDGLTLKEAKKLMESSKEKLHLVVKRDVSSTTFQLGSAATLQQQQQQQLKGSNYLEVLDCRPSYSSQNLYVQPPTRDTGRLNRSIDEDKNNLMRIRRGPLVGQEQQHQSMVYDPPPPPRPPLPRTEDEVSYPEPEVYSPRRQLLFDEIESSQTAVSPPSRRVQLDPRYVTFVKEAGSVGIRLTGGNATGIYVAAVQPNSPAAVQGLQPGDKILKVNETELISMTREEAVLLLLNLQDTITMLVHFKPDEFDGVNKQNGDSFYIRTHFNYEQPRKNEFTFKRGEVFHVTDTLFNGAVGSWQVYRVNKAGQDGEKGVIPNKTQADEFALRDIGTKKEGSELTKTGSFFRRRKPGGSGRRSKSLNYEEIYSEAIKFPAYERVVLKHPGFVRPVVIFGPVADIARERLLRDYPEKFAVPSAAGESTDGSAPRPIRLSGIKQIIDQNKHALIDVTPHGVERLVFTQLYPIVLFLKADSKQAVKEIRNGVVNNKQQSSLSLLKSPRRRPSTKKLFEDSLKLERAYPHIITCSLNLTDSWYRRVRDAIDREQNKMIWAADVKSLGNGGDALNLLAEDDFFLFPTVTSPRYSYASSPESEADLDASELKDSQQHGVNKSTSDPSIIAQEDLMSSVQLPNYNAPPPYSVMGGGSNGFVQDVFRITKKQRDYTPPPHLPQQPQVNPPTLPKNSKLVLTHSPPDSPISNPNFVSPPQIDRSKKPHGIGKSAAERLFGDSYSLLPGDGHISSESQNSPLRNVNNGLHENGNYETGNYRWASPQQLPQQTQLLNGVVDHDVYRYTRSTAQPADKSRDSSPNKASYTSHNGTPRTNYKPAPPPKAYKPVPPPKPQKIAYSNYNSTSAENNYMNGKSPDPSLNQDHDNGGFDSGHGSSLDRSSRNYSKYVYPSNRVTSSSSNQPYYLNVPPPKTPNQQHQPIDLVNREQRGSAFELYRKPSELCLPPQHHQRVFRNSNARGLFTSEGGKLECTFSAGGGGVLFIPPGAIPHGAVQEIYIKVVHTGGSCSGIPIDNHRGEQMLTPVLELGPPGLQFLRPIELRLIKPDGACPRTVKLKSSEDSSWKEMSIDSGRSSTPDDVTTIFVNKF</sequence>
<feature type="compositionally biased region" description="Polar residues" evidence="2">
    <location>
        <begin position="1067"/>
        <end position="1080"/>
    </location>
</feature>
<dbReference type="GO" id="GO:0045216">
    <property type="term" value="P:cell-cell junction organization"/>
    <property type="evidence" value="ECO:0007669"/>
    <property type="project" value="TreeGrafter"/>
</dbReference>
<feature type="region of interest" description="Disordered" evidence="2">
    <location>
        <begin position="806"/>
        <end position="836"/>
    </location>
</feature>
<dbReference type="PROSITE" id="PS50052">
    <property type="entry name" value="GUANYLATE_KINASE_2"/>
    <property type="match status" value="1"/>
</dbReference>
<dbReference type="InterPro" id="IPR001452">
    <property type="entry name" value="SH3_domain"/>
</dbReference>
<dbReference type="Proteomes" id="UP000708208">
    <property type="component" value="Unassembled WGS sequence"/>
</dbReference>
<evidence type="ECO:0000313" key="6">
    <source>
        <dbReference type="EMBL" id="CAG7818079.1"/>
    </source>
</evidence>
<feature type="domain" description="ZU5" evidence="5">
    <location>
        <begin position="1183"/>
        <end position="1314"/>
    </location>
</feature>
<protein>
    <recommendedName>
        <fullName evidence="8">Tight junction protein ZO-1</fullName>
    </recommendedName>
</protein>
<dbReference type="PANTHER" id="PTHR13865">
    <property type="entry name" value="TIGHT JUNCTION PROTEIN"/>
    <property type="match status" value="1"/>
</dbReference>
<dbReference type="OrthoDB" id="418634at2759"/>
<evidence type="ECO:0000256" key="2">
    <source>
        <dbReference type="SAM" id="MobiDB-lite"/>
    </source>
</evidence>
<feature type="compositionally biased region" description="Polar residues" evidence="2">
    <location>
        <begin position="1101"/>
        <end position="1110"/>
    </location>
</feature>
<feature type="compositionally biased region" description="Pro residues" evidence="2">
    <location>
        <begin position="884"/>
        <end position="900"/>
    </location>
</feature>
<dbReference type="GO" id="GO:0150105">
    <property type="term" value="P:protein localization to cell-cell junction"/>
    <property type="evidence" value="ECO:0007669"/>
    <property type="project" value="TreeGrafter"/>
</dbReference>
<feature type="domain" description="PDZ" evidence="4">
    <location>
        <begin position="74"/>
        <end position="161"/>
    </location>
</feature>
<organism evidence="6 7">
    <name type="scientific">Allacma fusca</name>
    <dbReference type="NCBI Taxonomy" id="39272"/>
    <lineage>
        <taxon>Eukaryota</taxon>
        <taxon>Metazoa</taxon>
        <taxon>Ecdysozoa</taxon>
        <taxon>Arthropoda</taxon>
        <taxon>Hexapoda</taxon>
        <taxon>Collembola</taxon>
        <taxon>Symphypleona</taxon>
        <taxon>Sminthuridae</taxon>
        <taxon>Allacma</taxon>
    </lineage>
</organism>
<dbReference type="CDD" id="cd06729">
    <property type="entry name" value="PDZ3_ZO1-like_domain"/>
    <property type="match status" value="1"/>
</dbReference>
<feature type="domain" description="PDZ" evidence="4">
    <location>
        <begin position="389"/>
        <end position="468"/>
    </location>
</feature>
<dbReference type="PROSITE" id="PS51145">
    <property type="entry name" value="ZU5"/>
    <property type="match status" value="1"/>
</dbReference>
<dbReference type="FunFam" id="2.30.42.10:FF:000029">
    <property type="entry name" value="tight junction protein ZO-1 isoform X1"/>
    <property type="match status" value="1"/>
</dbReference>
<dbReference type="InterPro" id="IPR000906">
    <property type="entry name" value="ZU5_dom"/>
</dbReference>
<feature type="region of interest" description="Disordered" evidence="2">
    <location>
        <begin position="322"/>
        <end position="351"/>
    </location>
</feature>
<evidence type="ECO:0000259" key="5">
    <source>
        <dbReference type="PROSITE" id="PS51145"/>
    </source>
</evidence>
<dbReference type="Pfam" id="PF00791">
    <property type="entry name" value="ZU5"/>
    <property type="match status" value="1"/>
</dbReference>
<dbReference type="CDD" id="cd06728">
    <property type="entry name" value="PDZ2_ZO1-like_ds"/>
    <property type="match status" value="1"/>
</dbReference>
<name>A0A8J2KSB9_9HEXA</name>
<dbReference type="CDD" id="cd11859">
    <property type="entry name" value="SH3_ZO"/>
    <property type="match status" value="1"/>
</dbReference>
<feature type="domain" description="PDZ" evidence="4">
    <location>
        <begin position="172"/>
        <end position="249"/>
    </location>
</feature>
<dbReference type="GO" id="GO:0005886">
    <property type="term" value="C:plasma membrane"/>
    <property type="evidence" value="ECO:0007669"/>
    <property type="project" value="TreeGrafter"/>
</dbReference>
<evidence type="ECO:0000259" key="3">
    <source>
        <dbReference type="PROSITE" id="PS50052"/>
    </source>
</evidence>
<dbReference type="GO" id="GO:0098609">
    <property type="term" value="P:cell-cell adhesion"/>
    <property type="evidence" value="ECO:0007669"/>
    <property type="project" value="TreeGrafter"/>
</dbReference>
<dbReference type="CDD" id="cd06727">
    <property type="entry name" value="PDZ1_ZO1-like"/>
    <property type="match status" value="1"/>
</dbReference>
<dbReference type="Pfam" id="PF00625">
    <property type="entry name" value="Guanylate_kin"/>
    <property type="match status" value="1"/>
</dbReference>
<feature type="compositionally biased region" description="Polar residues" evidence="2">
    <location>
        <begin position="826"/>
        <end position="836"/>
    </location>
</feature>
<dbReference type="SMART" id="SM00218">
    <property type="entry name" value="ZU5"/>
    <property type="match status" value="1"/>
</dbReference>
<reference evidence="6" key="1">
    <citation type="submission" date="2021-06" db="EMBL/GenBank/DDBJ databases">
        <authorList>
            <person name="Hodson N. C."/>
            <person name="Mongue J. A."/>
            <person name="Jaron S. K."/>
        </authorList>
    </citation>
    <scope>NUCLEOTIDE SEQUENCE</scope>
</reference>